<dbReference type="EMBL" id="NBSH01000003">
    <property type="protein sequence ID" value="ORX39071.1"/>
    <property type="molecule type" value="Genomic_DNA"/>
</dbReference>
<feature type="region of interest" description="Disordered" evidence="1">
    <location>
        <begin position="54"/>
        <end position="156"/>
    </location>
</feature>
<feature type="compositionally biased region" description="Basic residues" evidence="1">
    <location>
        <begin position="135"/>
        <end position="156"/>
    </location>
</feature>
<proteinExistence type="predicted"/>
<accession>A0A1Y1ULZ6</accession>
<name>A0A1Y1ULZ6_9TREE</name>
<sequence>MNLQAKYASPLLCLQPHEDGSLEPLSDLAVAPSFFSTWPFRIAMRLARSAFSHLPPSVQSSLPVSLRAHQQPIESESNTAEGFDVSPTNGSTSRSKQKPRSQGTDTPNTATSLSDSEEGDENDETPNGSGTEAKPKKKRGPGKAAGMRRRKMGMKK</sequence>
<reference evidence="2 3" key="1">
    <citation type="submission" date="2017-03" db="EMBL/GenBank/DDBJ databases">
        <title>Widespread Adenine N6-methylation of Active Genes in Fungi.</title>
        <authorList>
            <consortium name="DOE Joint Genome Institute"/>
            <person name="Mondo S.J."/>
            <person name="Dannebaum R.O."/>
            <person name="Kuo R.C."/>
            <person name="Louie K.B."/>
            <person name="Bewick A.J."/>
            <person name="Labutti K."/>
            <person name="Haridas S."/>
            <person name="Kuo A."/>
            <person name="Salamov A."/>
            <person name="Ahrendt S.R."/>
            <person name="Lau R."/>
            <person name="Bowen B.P."/>
            <person name="Lipzen A."/>
            <person name="Sullivan W."/>
            <person name="Andreopoulos W.B."/>
            <person name="Clum A."/>
            <person name="Lindquist E."/>
            <person name="Daum C."/>
            <person name="Northen T.R."/>
            <person name="Ramamoorthy G."/>
            <person name="Schmitz R.J."/>
            <person name="Gryganskyi A."/>
            <person name="Culley D."/>
            <person name="Magnuson J."/>
            <person name="James T.Y."/>
            <person name="O'Malley M.A."/>
            <person name="Stajich J.E."/>
            <person name="Spatafora J.W."/>
            <person name="Visel A."/>
            <person name="Grigoriev I.V."/>
        </authorList>
    </citation>
    <scope>NUCLEOTIDE SEQUENCE [LARGE SCALE GENOMIC DNA]</scope>
    <source>
        <strain evidence="2 3">NRRL Y-17943</strain>
    </source>
</reference>
<dbReference type="AlphaFoldDB" id="A0A1Y1ULZ6"/>
<organism evidence="2 3">
    <name type="scientific">Kockovaella imperatae</name>
    <dbReference type="NCBI Taxonomy" id="4999"/>
    <lineage>
        <taxon>Eukaryota</taxon>
        <taxon>Fungi</taxon>
        <taxon>Dikarya</taxon>
        <taxon>Basidiomycota</taxon>
        <taxon>Agaricomycotina</taxon>
        <taxon>Tremellomycetes</taxon>
        <taxon>Tremellales</taxon>
        <taxon>Cuniculitremaceae</taxon>
        <taxon>Kockovaella</taxon>
    </lineage>
</organism>
<dbReference type="STRING" id="4999.A0A1Y1ULZ6"/>
<feature type="compositionally biased region" description="Polar residues" evidence="1">
    <location>
        <begin position="72"/>
        <end position="114"/>
    </location>
</feature>
<feature type="compositionally biased region" description="Low complexity" evidence="1">
    <location>
        <begin position="54"/>
        <end position="66"/>
    </location>
</feature>
<evidence type="ECO:0000313" key="3">
    <source>
        <dbReference type="Proteomes" id="UP000193218"/>
    </source>
</evidence>
<dbReference type="InParanoid" id="A0A1Y1ULZ6"/>
<dbReference type="RefSeq" id="XP_021872934.1">
    <property type="nucleotide sequence ID" value="XM_022012448.1"/>
</dbReference>
<comment type="caution">
    <text evidence="2">The sequence shown here is derived from an EMBL/GenBank/DDBJ whole genome shotgun (WGS) entry which is preliminary data.</text>
</comment>
<evidence type="ECO:0000313" key="2">
    <source>
        <dbReference type="EMBL" id="ORX39071.1"/>
    </source>
</evidence>
<keyword evidence="3" id="KW-1185">Reference proteome</keyword>
<gene>
    <name evidence="2" type="ORF">BD324DRAFT_308965</name>
</gene>
<evidence type="ECO:0000256" key="1">
    <source>
        <dbReference type="SAM" id="MobiDB-lite"/>
    </source>
</evidence>
<dbReference type="GeneID" id="33554256"/>
<protein>
    <submittedName>
        <fullName evidence="2">Uncharacterized protein</fullName>
    </submittedName>
</protein>
<dbReference type="Proteomes" id="UP000193218">
    <property type="component" value="Unassembled WGS sequence"/>
</dbReference>
<feature type="compositionally biased region" description="Acidic residues" evidence="1">
    <location>
        <begin position="115"/>
        <end position="124"/>
    </location>
</feature>